<dbReference type="PANTHER" id="PTHR38098">
    <property type="entry name" value="LPS-ASSEMBLY LIPOPROTEIN LPTE"/>
    <property type="match status" value="1"/>
</dbReference>
<evidence type="ECO:0000256" key="3">
    <source>
        <dbReference type="ARBA" id="ARBA00023139"/>
    </source>
</evidence>
<evidence type="ECO:0000256" key="4">
    <source>
        <dbReference type="ARBA" id="ARBA00023237"/>
    </source>
</evidence>
<feature type="chain" id="PRO_5035157234" description="LPS-assembly lipoprotein LptE" evidence="7">
    <location>
        <begin position="19"/>
        <end position="181"/>
    </location>
</feature>
<sequence length="181" mass="19630">MSTIGKLFLITMTTFALAACGFHLRGQGGMTELPFRNVTIVGNSITANTLRDNLSRQPNYTLEPTLSANGLEINLGAPTRDKQVSSINSSGQVTEYRLTLRVPLSVRTQSDILLNSGIVTVSRELSWNESAVLAKEAEEALLWQSMEQDAAPLALYRIGAITRKQLSESSRPAASPASHAR</sequence>
<comment type="subunit">
    <text evidence="6">Component of the lipopolysaccharide transport and assembly complex. Interacts with LptD.</text>
</comment>
<name>A0A8J7FN71_9NEIS</name>
<dbReference type="GO" id="GO:1990351">
    <property type="term" value="C:transporter complex"/>
    <property type="evidence" value="ECO:0007669"/>
    <property type="project" value="TreeGrafter"/>
</dbReference>
<gene>
    <name evidence="6" type="primary">lptE</name>
    <name evidence="8" type="ORF">INR99_14560</name>
</gene>
<evidence type="ECO:0000256" key="5">
    <source>
        <dbReference type="ARBA" id="ARBA00023288"/>
    </source>
</evidence>
<feature type="signal peptide" evidence="7">
    <location>
        <begin position="1"/>
        <end position="18"/>
    </location>
</feature>
<evidence type="ECO:0000313" key="9">
    <source>
        <dbReference type="Proteomes" id="UP000604481"/>
    </source>
</evidence>
<keyword evidence="1 6" id="KW-0732">Signal</keyword>
<dbReference type="Pfam" id="PF04390">
    <property type="entry name" value="LptE"/>
    <property type="match status" value="1"/>
</dbReference>
<proteinExistence type="inferred from homology"/>
<protein>
    <recommendedName>
        <fullName evidence="6">LPS-assembly lipoprotein LptE</fullName>
    </recommendedName>
</protein>
<dbReference type="EMBL" id="JADFUA010000010">
    <property type="protein sequence ID" value="MBE9610560.1"/>
    <property type="molecule type" value="Genomic_DNA"/>
</dbReference>
<dbReference type="HAMAP" id="MF_01186">
    <property type="entry name" value="LPS_assembly_LptE"/>
    <property type="match status" value="1"/>
</dbReference>
<dbReference type="PANTHER" id="PTHR38098:SF1">
    <property type="entry name" value="LPS-ASSEMBLY LIPOPROTEIN LPTE"/>
    <property type="match status" value="1"/>
</dbReference>
<keyword evidence="3 6" id="KW-0564">Palmitate</keyword>
<keyword evidence="2 6" id="KW-0472">Membrane</keyword>
<evidence type="ECO:0000256" key="6">
    <source>
        <dbReference type="HAMAP-Rule" id="MF_01186"/>
    </source>
</evidence>
<comment type="subcellular location">
    <subcellularLocation>
        <location evidence="6">Cell outer membrane</location>
        <topology evidence="6">Lipid-anchor</topology>
    </subcellularLocation>
</comment>
<reference evidence="8 9" key="1">
    <citation type="submission" date="2020-10" db="EMBL/GenBank/DDBJ databases">
        <title>The genome sequence of Chitinilyticum litopenaei 4Y14.</title>
        <authorList>
            <person name="Liu Y."/>
        </authorList>
    </citation>
    <scope>NUCLEOTIDE SEQUENCE [LARGE SCALE GENOMIC DNA]</scope>
    <source>
        <strain evidence="8 9">4Y14</strain>
    </source>
</reference>
<keyword evidence="5 6" id="KW-0449">Lipoprotein</keyword>
<dbReference type="AlphaFoldDB" id="A0A8J7FN71"/>
<organism evidence="8 9">
    <name type="scientific">Chitinilyticum piscinae</name>
    <dbReference type="NCBI Taxonomy" id="2866724"/>
    <lineage>
        <taxon>Bacteria</taxon>
        <taxon>Pseudomonadati</taxon>
        <taxon>Pseudomonadota</taxon>
        <taxon>Betaproteobacteria</taxon>
        <taxon>Neisseriales</taxon>
        <taxon>Chitinibacteraceae</taxon>
        <taxon>Chitinilyticum</taxon>
    </lineage>
</organism>
<evidence type="ECO:0000256" key="2">
    <source>
        <dbReference type="ARBA" id="ARBA00023136"/>
    </source>
</evidence>
<comment type="caution">
    <text evidence="8">The sequence shown here is derived from an EMBL/GenBank/DDBJ whole genome shotgun (WGS) entry which is preliminary data.</text>
</comment>
<evidence type="ECO:0000256" key="7">
    <source>
        <dbReference type="SAM" id="SignalP"/>
    </source>
</evidence>
<dbReference type="PROSITE" id="PS51257">
    <property type="entry name" value="PROKAR_LIPOPROTEIN"/>
    <property type="match status" value="1"/>
</dbReference>
<keyword evidence="4 6" id="KW-0998">Cell outer membrane</keyword>
<dbReference type="RefSeq" id="WP_194117103.1">
    <property type="nucleotide sequence ID" value="NZ_JADFUA010000010.1"/>
</dbReference>
<evidence type="ECO:0000313" key="8">
    <source>
        <dbReference type="EMBL" id="MBE9610560.1"/>
    </source>
</evidence>
<comment type="function">
    <text evidence="6">Together with LptD, is involved in the assembly of lipopolysaccharide (LPS) at the surface of the outer membrane. Required for the proper assembly of LptD. Binds LPS and may serve as the LPS recognition site at the outer membrane.</text>
</comment>
<dbReference type="GO" id="GO:0043165">
    <property type="term" value="P:Gram-negative-bacterium-type cell outer membrane assembly"/>
    <property type="evidence" value="ECO:0007669"/>
    <property type="project" value="UniProtKB-UniRule"/>
</dbReference>
<dbReference type="Gene3D" id="3.30.160.150">
    <property type="entry name" value="Lipoprotein like domain"/>
    <property type="match status" value="1"/>
</dbReference>
<dbReference type="GO" id="GO:0009279">
    <property type="term" value="C:cell outer membrane"/>
    <property type="evidence" value="ECO:0007669"/>
    <property type="project" value="UniProtKB-SubCell"/>
</dbReference>
<dbReference type="Proteomes" id="UP000604481">
    <property type="component" value="Unassembled WGS sequence"/>
</dbReference>
<comment type="similarity">
    <text evidence="6">Belongs to the LptE lipoprotein family.</text>
</comment>
<accession>A0A8J7FN71</accession>
<keyword evidence="9" id="KW-1185">Reference proteome</keyword>
<dbReference type="InterPro" id="IPR007485">
    <property type="entry name" value="LPS_assembly_LptE"/>
</dbReference>
<evidence type="ECO:0000256" key="1">
    <source>
        <dbReference type="ARBA" id="ARBA00022729"/>
    </source>
</evidence>